<keyword evidence="2" id="KW-1185">Reference proteome</keyword>
<dbReference type="Proteomes" id="UP001430700">
    <property type="component" value="Unassembled WGS sequence"/>
</dbReference>
<gene>
    <name evidence="1" type="ORF">LNQ34_03940</name>
</gene>
<dbReference type="RefSeq" id="WP_229998713.1">
    <property type="nucleotide sequence ID" value="NZ_JAJJMN010000001.1"/>
</dbReference>
<evidence type="ECO:0000313" key="2">
    <source>
        <dbReference type="Proteomes" id="UP001430700"/>
    </source>
</evidence>
<sequence length="107" mass="12358">MTTPDFIKELEFVANPYAFAFWKKDFERKIKPEQRDLFIVLIKLGYSVPTSLNSLETFENITFETALSYNDLKSNYEYINLVVKHSESKSQVIAIGNKLSAKKKTIA</sequence>
<name>A0ABS8LWG6_9FLAO</name>
<comment type="caution">
    <text evidence="1">The sequence shown here is derived from an EMBL/GenBank/DDBJ whole genome shotgun (WGS) entry which is preliminary data.</text>
</comment>
<dbReference type="EMBL" id="JAJJMN010000001">
    <property type="protein sequence ID" value="MCC9016919.1"/>
    <property type="molecule type" value="Genomic_DNA"/>
</dbReference>
<proteinExistence type="predicted"/>
<organism evidence="1 2">
    <name type="scientific">Flavobacterium lipolyticum</name>
    <dbReference type="NCBI Taxonomy" id="2893754"/>
    <lineage>
        <taxon>Bacteria</taxon>
        <taxon>Pseudomonadati</taxon>
        <taxon>Bacteroidota</taxon>
        <taxon>Flavobacteriia</taxon>
        <taxon>Flavobacteriales</taxon>
        <taxon>Flavobacteriaceae</taxon>
        <taxon>Flavobacterium</taxon>
    </lineage>
</organism>
<accession>A0ABS8LWG6</accession>
<reference evidence="1" key="1">
    <citation type="submission" date="2021-11" db="EMBL/GenBank/DDBJ databases">
        <title>Description of novel Flavobacterium species.</title>
        <authorList>
            <person name="Saticioglu I.B."/>
            <person name="Ay H."/>
            <person name="Altun S."/>
            <person name="Duman M."/>
        </authorList>
    </citation>
    <scope>NUCLEOTIDE SEQUENCE</scope>
    <source>
        <strain evidence="1">F-126</strain>
    </source>
</reference>
<protein>
    <submittedName>
        <fullName evidence="1">Uncharacterized protein</fullName>
    </submittedName>
</protein>
<evidence type="ECO:0000313" key="1">
    <source>
        <dbReference type="EMBL" id="MCC9016919.1"/>
    </source>
</evidence>